<dbReference type="GO" id="GO:0005615">
    <property type="term" value="C:extracellular space"/>
    <property type="evidence" value="ECO:0007669"/>
    <property type="project" value="TreeGrafter"/>
</dbReference>
<comment type="caution">
    <text evidence="3">The sequence shown here is derived from an EMBL/GenBank/DDBJ whole genome shotgun (WGS) entry which is preliminary data.</text>
</comment>
<dbReference type="GO" id="GO:0031012">
    <property type="term" value="C:extracellular matrix"/>
    <property type="evidence" value="ECO:0007669"/>
    <property type="project" value="TreeGrafter"/>
</dbReference>
<dbReference type="SMART" id="SM00554">
    <property type="entry name" value="FAS1"/>
    <property type="match status" value="3"/>
</dbReference>
<dbReference type="GO" id="GO:0030198">
    <property type="term" value="P:extracellular matrix organization"/>
    <property type="evidence" value="ECO:0007669"/>
    <property type="project" value="TreeGrafter"/>
</dbReference>
<feature type="domain" description="FAS1" evidence="2">
    <location>
        <begin position="373"/>
        <end position="504"/>
    </location>
</feature>
<dbReference type="SUPFAM" id="SSF82153">
    <property type="entry name" value="FAS1 domain"/>
    <property type="match status" value="4"/>
</dbReference>
<dbReference type="STRING" id="158441.A0A226E1F6"/>
<dbReference type="GO" id="GO:0007155">
    <property type="term" value="P:cell adhesion"/>
    <property type="evidence" value="ECO:0007669"/>
    <property type="project" value="TreeGrafter"/>
</dbReference>
<dbReference type="InterPro" id="IPR050904">
    <property type="entry name" value="Adhesion/Biosynth-related"/>
</dbReference>
<organism evidence="3 4">
    <name type="scientific">Folsomia candida</name>
    <name type="common">Springtail</name>
    <dbReference type="NCBI Taxonomy" id="158441"/>
    <lineage>
        <taxon>Eukaryota</taxon>
        <taxon>Metazoa</taxon>
        <taxon>Ecdysozoa</taxon>
        <taxon>Arthropoda</taxon>
        <taxon>Hexapoda</taxon>
        <taxon>Collembola</taxon>
        <taxon>Entomobryomorpha</taxon>
        <taxon>Isotomoidea</taxon>
        <taxon>Isotomidae</taxon>
        <taxon>Proisotominae</taxon>
        <taxon>Folsomia</taxon>
    </lineage>
</organism>
<dbReference type="OMA" id="QWLSYHI"/>
<feature type="domain" description="FAS1" evidence="2">
    <location>
        <begin position="237"/>
        <end position="369"/>
    </location>
</feature>
<name>A0A226E1F6_FOLCA</name>
<dbReference type="PANTHER" id="PTHR10900">
    <property type="entry name" value="PERIOSTIN-RELATED"/>
    <property type="match status" value="1"/>
</dbReference>
<accession>A0A226E1F6</accession>
<dbReference type="Proteomes" id="UP000198287">
    <property type="component" value="Unassembled WGS sequence"/>
</dbReference>
<feature type="domain" description="FAS1" evidence="2">
    <location>
        <begin position="96"/>
        <end position="230"/>
    </location>
</feature>
<feature type="signal peptide" evidence="1">
    <location>
        <begin position="1"/>
        <end position="23"/>
    </location>
</feature>
<dbReference type="InterPro" id="IPR036378">
    <property type="entry name" value="FAS1_dom_sf"/>
</dbReference>
<dbReference type="InterPro" id="IPR000782">
    <property type="entry name" value="FAS1_domain"/>
</dbReference>
<feature type="chain" id="PRO_5012488748" evidence="1">
    <location>
        <begin position="24"/>
        <end position="584"/>
    </location>
</feature>
<reference evidence="3 4" key="1">
    <citation type="submission" date="2015-12" db="EMBL/GenBank/DDBJ databases">
        <title>The genome of Folsomia candida.</title>
        <authorList>
            <person name="Faddeeva A."/>
            <person name="Derks M.F."/>
            <person name="Anvar Y."/>
            <person name="Smit S."/>
            <person name="Van Straalen N."/>
            <person name="Roelofs D."/>
        </authorList>
    </citation>
    <scope>NUCLEOTIDE SEQUENCE [LARGE SCALE GENOMIC DNA]</scope>
    <source>
        <strain evidence="3 4">VU population</strain>
        <tissue evidence="3">Whole body</tissue>
    </source>
</reference>
<sequence>MRSLVMLPSLCLLLCLVTFQIDAKPKIPWWQLKVTRAQGPNACIVEEIPDLGKKYYTECKYWPERKVCGRDTVIRYECCEGYKQRQGEEGCTGVKPLKNVLETARDLGATRFVNYLEESGLGRELAQEGTFTLFAPVDAGFEGYYGNSVATKIQSFRNSGYNPVLNYHVSERKLPSKDFSGNTELNSMHENRTLRISKYSTGMEAVNCVLISRKDQEASNGIVHMIDSPLDPTLWMQQDVVQVIAQDGRFAKMSQAIQRCGFASRLREIGKTFTVLAPSDEAFLKIPPARFEKMVNDRASCIALLENHVVPHVMCTPVITEEYKARSISPSGRLTFDCDEKGHSVEGKKLSGEFILGQNGIVYMVDDVLIPDRARTLLELAESRGMTTFVHLVRVAGLEDTFNTFGDYTLFAPSESAFLEMDGELLEEARRNSDLARSIILYHATQSRILSNTIKNNQNVMSLDEENPLRLIVYRKSYGVEDAVMEKTDLECMNGVMHIVNKVLFPATQSAGDILRKSANYSMFLEAMEKVMMSEPSAIDLRKTQENSHYTFFVNDANVLKRDITSSNGIIHVIDKIMLPENDY</sequence>
<gene>
    <name evidence="3" type="ORF">Fcan01_14292</name>
</gene>
<evidence type="ECO:0000256" key="1">
    <source>
        <dbReference type="SAM" id="SignalP"/>
    </source>
</evidence>
<dbReference type="Pfam" id="PF02469">
    <property type="entry name" value="Fasciclin"/>
    <property type="match status" value="4"/>
</dbReference>
<dbReference type="PANTHER" id="PTHR10900:SF114">
    <property type="entry name" value="FAS1 DOMAIN-CONTAINING PROTEIN"/>
    <property type="match status" value="1"/>
</dbReference>
<protein>
    <submittedName>
        <fullName evidence="3">Transforming growth factor-beta-induced protein ig-h3</fullName>
    </submittedName>
</protein>
<evidence type="ECO:0000313" key="4">
    <source>
        <dbReference type="Proteomes" id="UP000198287"/>
    </source>
</evidence>
<evidence type="ECO:0000313" key="3">
    <source>
        <dbReference type="EMBL" id="OXA51118.1"/>
    </source>
</evidence>
<keyword evidence="4" id="KW-1185">Reference proteome</keyword>
<dbReference type="OrthoDB" id="286301at2759"/>
<dbReference type="AlphaFoldDB" id="A0A226E1F6"/>
<evidence type="ECO:0000259" key="2">
    <source>
        <dbReference type="PROSITE" id="PS50213"/>
    </source>
</evidence>
<dbReference type="EMBL" id="LNIX01000008">
    <property type="protein sequence ID" value="OXA51118.1"/>
    <property type="molecule type" value="Genomic_DNA"/>
</dbReference>
<keyword evidence="1" id="KW-0732">Signal</keyword>
<proteinExistence type="predicted"/>
<dbReference type="Gene3D" id="2.30.180.10">
    <property type="entry name" value="FAS1 domain"/>
    <property type="match status" value="4"/>
</dbReference>
<dbReference type="GO" id="GO:0050839">
    <property type="term" value="F:cell adhesion molecule binding"/>
    <property type="evidence" value="ECO:0007669"/>
    <property type="project" value="TreeGrafter"/>
</dbReference>
<dbReference type="PROSITE" id="PS50213">
    <property type="entry name" value="FAS1"/>
    <property type="match status" value="3"/>
</dbReference>